<feature type="region of interest" description="Disordered" evidence="1">
    <location>
        <begin position="60"/>
        <end position="91"/>
    </location>
</feature>
<reference evidence="2" key="1">
    <citation type="journal article" date="2020" name="Phytopathology">
        <title>Genome Sequence Resources of Colletotrichum truncatum, C. plurivorum, C. musicola, and C. sojae: Four Species Pathogenic to Soybean (Glycine max).</title>
        <authorList>
            <person name="Rogerio F."/>
            <person name="Boufleur T.R."/>
            <person name="Ciampi-Guillardi M."/>
            <person name="Sukno S.A."/>
            <person name="Thon M.R."/>
            <person name="Massola Junior N.S."/>
            <person name="Baroncelli R."/>
        </authorList>
    </citation>
    <scope>NUCLEOTIDE SEQUENCE</scope>
    <source>
        <strain evidence="2">LFN0074</strain>
    </source>
</reference>
<accession>A0A8H6U5D1</accession>
<feature type="compositionally biased region" description="Low complexity" evidence="1">
    <location>
        <begin position="62"/>
        <end position="75"/>
    </location>
</feature>
<dbReference type="EMBL" id="WIGM01000089">
    <property type="protein sequence ID" value="KAF6841289.1"/>
    <property type="molecule type" value="Genomic_DNA"/>
</dbReference>
<sequence length="294" mass="31570">MYVEQNATRNIRNPRPVARNPQPGHDAQRRYPGTLANTSNDFSPPWTVALSPLWYGGRPSRPAKAGPPVASVSPVDVDHYQRPGSLAKPPPSARYGADCLPLHWLVAGPALETGTTSKFSDALFRLIGRLYAVSQQSRTPSWAVASATEVLRKQGSKPARLELAGMRHLKAQATKRSPLLRPTYSHVHAALASSRCRVQASGRNGDADGASCLGSGDSPRLSFCWTAARPSNPRIMRREVVAHQRFLNCPAVGLPPCGARRPGPAVMGISTHVAACANANGTPSPPTGWRRCRS</sequence>
<protein>
    <submittedName>
        <fullName evidence="2">Uncharacterized protein</fullName>
    </submittedName>
</protein>
<feature type="compositionally biased region" description="Polar residues" evidence="1">
    <location>
        <begin position="1"/>
        <end position="11"/>
    </location>
</feature>
<gene>
    <name evidence="2" type="ORF">CMUS01_03607</name>
</gene>
<keyword evidence="3" id="KW-1185">Reference proteome</keyword>
<evidence type="ECO:0000313" key="3">
    <source>
        <dbReference type="Proteomes" id="UP000639643"/>
    </source>
</evidence>
<dbReference type="AlphaFoldDB" id="A0A8H6U5D1"/>
<evidence type="ECO:0000313" key="2">
    <source>
        <dbReference type="EMBL" id="KAF6841289.1"/>
    </source>
</evidence>
<name>A0A8H6U5D1_9PEZI</name>
<dbReference type="Proteomes" id="UP000639643">
    <property type="component" value="Unassembled WGS sequence"/>
</dbReference>
<evidence type="ECO:0000256" key="1">
    <source>
        <dbReference type="SAM" id="MobiDB-lite"/>
    </source>
</evidence>
<proteinExistence type="predicted"/>
<organism evidence="2 3">
    <name type="scientific">Colletotrichum musicola</name>
    <dbReference type="NCBI Taxonomy" id="2175873"/>
    <lineage>
        <taxon>Eukaryota</taxon>
        <taxon>Fungi</taxon>
        <taxon>Dikarya</taxon>
        <taxon>Ascomycota</taxon>
        <taxon>Pezizomycotina</taxon>
        <taxon>Sordariomycetes</taxon>
        <taxon>Hypocreomycetidae</taxon>
        <taxon>Glomerellales</taxon>
        <taxon>Glomerellaceae</taxon>
        <taxon>Colletotrichum</taxon>
        <taxon>Colletotrichum orchidearum species complex</taxon>
    </lineage>
</organism>
<feature type="region of interest" description="Disordered" evidence="1">
    <location>
        <begin position="1"/>
        <end position="38"/>
    </location>
</feature>
<comment type="caution">
    <text evidence="2">The sequence shown here is derived from an EMBL/GenBank/DDBJ whole genome shotgun (WGS) entry which is preliminary data.</text>
</comment>